<comment type="similarity">
    <text evidence="1">Belongs to the ATP-dependent AMP-binding enzyme family.</text>
</comment>
<keyword evidence="2 5" id="KW-0436">Ligase</keyword>
<dbReference type="InterPro" id="IPR020845">
    <property type="entry name" value="AMP-binding_CS"/>
</dbReference>
<sequence>MFQTKPSDIVPPRLSDYLHIWSDFNPDRTALIYKDKKISFGQWEEQSIKLASWLLNQNVMPGDRIVYQLSACPDFFYLYMAASMIGATLIGVNARYTAAEISEILTDIQPCMVFTMNALSMTMVKACIYSGIKAPIVTAPLSKDVFFRLSSATKKKLVHREMSVKSSDPLLIVYTSGSTGKPKGAILTHDNIIRSALAQTRGFFSPNGCCSDDIFQHQVPVDHVSGSVEWGAAPLIAGCANILNDNFNPSIILANTQKYGATILAGVPTMWHLMFRLPEFDKYDLSSVRFCMSGAAPVSEDIVERMLEITPNCSNPYGMTETSGFCSYSNSQSDLKHICTTVGNIIPEVEFKIVDKKRNLLPLGSTGELAYRGTTVIKQYYNRPDANKTAFDEDGYFYSGDLGHLSSENHLVLMGRKTELFISGGYNVYPVEIENQVLKYPGVQMAAVLPVPHPIMGEVGRCYILMKDDSRPSSLDIQCFLLTVLADYKVPRDYVFLDKFPMTPLGKPAKSELAKEILNESENVVRR</sequence>
<organism evidence="5 6">
    <name type="scientific">Acetobacterium wieringae</name>
    <dbReference type="NCBI Taxonomy" id="52694"/>
    <lineage>
        <taxon>Bacteria</taxon>
        <taxon>Bacillati</taxon>
        <taxon>Bacillota</taxon>
        <taxon>Clostridia</taxon>
        <taxon>Eubacteriales</taxon>
        <taxon>Eubacteriaceae</taxon>
        <taxon>Acetobacterium</taxon>
    </lineage>
</organism>
<keyword evidence="6" id="KW-1185">Reference proteome</keyword>
<dbReference type="GO" id="GO:0016874">
    <property type="term" value="F:ligase activity"/>
    <property type="evidence" value="ECO:0007669"/>
    <property type="project" value="UniProtKB-KW"/>
</dbReference>
<proteinExistence type="inferred from homology"/>
<evidence type="ECO:0000313" key="6">
    <source>
        <dbReference type="Proteomes" id="UP001163550"/>
    </source>
</evidence>
<evidence type="ECO:0000256" key="2">
    <source>
        <dbReference type="ARBA" id="ARBA00022598"/>
    </source>
</evidence>
<dbReference type="Pfam" id="PF00501">
    <property type="entry name" value="AMP-binding"/>
    <property type="match status" value="1"/>
</dbReference>
<evidence type="ECO:0000259" key="4">
    <source>
        <dbReference type="Pfam" id="PF13193"/>
    </source>
</evidence>
<dbReference type="EMBL" id="CP087994">
    <property type="protein sequence ID" value="UYO63949.1"/>
    <property type="molecule type" value="Genomic_DNA"/>
</dbReference>
<dbReference type="InterPro" id="IPR025110">
    <property type="entry name" value="AMP-bd_C"/>
</dbReference>
<dbReference type="InterPro" id="IPR045851">
    <property type="entry name" value="AMP-bd_C_sf"/>
</dbReference>
<dbReference type="PROSITE" id="PS00455">
    <property type="entry name" value="AMP_BINDING"/>
    <property type="match status" value="1"/>
</dbReference>
<dbReference type="PANTHER" id="PTHR43201:SF5">
    <property type="entry name" value="MEDIUM-CHAIN ACYL-COA LIGASE ACSF2, MITOCHONDRIAL"/>
    <property type="match status" value="1"/>
</dbReference>
<dbReference type="InterPro" id="IPR000873">
    <property type="entry name" value="AMP-dep_synth/lig_dom"/>
</dbReference>
<gene>
    <name evidence="5" type="ORF">LNN31_05900</name>
</gene>
<evidence type="ECO:0000313" key="5">
    <source>
        <dbReference type="EMBL" id="UYO63949.1"/>
    </source>
</evidence>
<dbReference type="SUPFAM" id="SSF56801">
    <property type="entry name" value="Acetyl-CoA synthetase-like"/>
    <property type="match status" value="1"/>
</dbReference>
<protein>
    <submittedName>
        <fullName evidence="5">Acyl--CoA ligase</fullName>
    </submittedName>
</protein>
<dbReference type="RefSeq" id="WP_263993038.1">
    <property type="nucleotide sequence ID" value="NZ_CP087994.1"/>
</dbReference>
<dbReference type="Gene3D" id="3.40.50.12780">
    <property type="entry name" value="N-terminal domain of ligase-like"/>
    <property type="match status" value="1"/>
</dbReference>
<evidence type="ECO:0000256" key="1">
    <source>
        <dbReference type="ARBA" id="ARBA00006432"/>
    </source>
</evidence>
<dbReference type="Pfam" id="PF13193">
    <property type="entry name" value="AMP-binding_C"/>
    <property type="match status" value="1"/>
</dbReference>
<reference evidence="5" key="1">
    <citation type="submission" date="2021-11" db="EMBL/GenBank/DDBJ databases">
        <title>Isoprene-degrading acetogen.</title>
        <authorList>
            <person name="Yang Y."/>
            <person name="Jin H."/>
            <person name="Yan J."/>
        </authorList>
    </citation>
    <scope>NUCLEOTIDE SEQUENCE</scope>
    <source>
        <strain evidence="5">Berkeley</strain>
    </source>
</reference>
<dbReference type="Gene3D" id="3.30.300.30">
    <property type="match status" value="1"/>
</dbReference>
<feature type="domain" description="AMP-dependent synthetase/ligase" evidence="3">
    <location>
        <begin position="25"/>
        <end position="381"/>
    </location>
</feature>
<dbReference type="Proteomes" id="UP001163550">
    <property type="component" value="Chromosome"/>
</dbReference>
<accession>A0ABY6HKK2</accession>
<evidence type="ECO:0000259" key="3">
    <source>
        <dbReference type="Pfam" id="PF00501"/>
    </source>
</evidence>
<dbReference type="PANTHER" id="PTHR43201">
    <property type="entry name" value="ACYL-COA SYNTHETASE"/>
    <property type="match status" value="1"/>
</dbReference>
<name>A0ABY6HKK2_9FIRM</name>
<feature type="domain" description="AMP-binding enzyme C-terminal" evidence="4">
    <location>
        <begin position="432"/>
        <end position="507"/>
    </location>
</feature>
<dbReference type="InterPro" id="IPR042099">
    <property type="entry name" value="ANL_N_sf"/>
</dbReference>